<feature type="chain" id="PRO_5037090233" description="CarboxypepD_reg-like domain-containing protein" evidence="1">
    <location>
        <begin position="20"/>
        <end position="241"/>
    </location>
</feature>
<dbReference type="EMBL" id="WNXD01000002">
    <property type="protein sequence ID" value="MBB2146955.1"/>
    <property type="molecule type" value="Genomic_DNA"/>
</dbReference>
<proteinExistence type="predicted"/>
<gene>
    <name evidence="2" type="ORF">GM921_15735</name>
</gene>
<organism evidence="2 3">
    <name type="scientific">Pedobacter planticolens</name>
    <dbReference type="NCBI Taxonomy" id="2679964"/>
    <lineage>
        <taxon>Bacteria</taxon>
        <taxon>Pseudomonadati</taxon>
        <taxon>Bacteroidota</taxon>
        <taxon>Sphingobacteriia</taxon>
        <taxon>Sphingobacteriales</taxon>
        <taxon>Sphingobacteriaceae</taxon>
        <taxon>Pedobacter</taxon>
    </lineage>
</organism>
<dbReference type="SUPFAM" id="SSF49464">
    <property type="entry name" value="Carboxypeptidase regulatory domain-like"/>
    <property type="match status" value="1"/>
</dbReference>
<dbReference type="InterPro" id="IPR008969">
    <property type="entry name" value="CarboxyPept-like_regulatory"/>
</dbReference>
<protein>
    <recommendedName>
        <fullName evidence="4">CarboxypepD_reg-like domain-containing protein</fullName>
    </recommendedName>
</protein>
<dbReference type="Proteomes" id="UP000601055">
    <property type="component" value="Unassembled WGS sequence"/>
</dbReference>
<dbReference type="AlphaFoldDB" id="A0A923IVE8"/>
<evidence type="ECO:0000313" key="2">
    <source>
        <dbReference type="EMBL" id="MBB2146955.1"/>
    </source>
</evidence>
<sequence length="241" mass="27465">MLKKLILLLLLIAPIKIWAQNNTLTGNIFDNDNRSTALQGASIKNLNTKALVLADKDGHFAITAKIGDLISFGMVGFQTDTVYLTNLFPKNVYLRAQVNNLNTVDINGTKVSPMLGNLGNPDNKAPTHQLDYSKEKGGLRLNLGYGKWRKEQLKIQELQQQEQYQDEITKNFNEQTIKSTVKFEGSDIRNFIDLFHPTVDQVKAERPFNYTYYIVKAYHAWLKLPQDQRKLPPLIKLKTSN</sequence>
<name>A0A923IVE8_9SPHI</name>
<evidence type="ECO:0008006" key="4">
    <source>
        <dbReference type="Google" id="ProtNLM"/>
    </source>
</evidence>
<keyword evidence="1" id="KW-0732">Signal</keyword>
<comment type="caution">
    <text evidence="2">The sequence shown here is derived from an EMBL/GenBank/DDBJ whole genome shotgun (WGS) entry which is preliminary data.</text>
</comment>
<keyword evidence="3" id="KW-1185">Reference proteome</keyword>
<feature type="signal peptide" evidence="1">
    <location>
        <begin position="1"/>
        <end position="19"/>
    </location>
</feature>
<evidence type="ECO:0000313" key="3">
    <source>
        <dbReference type="Proteomes" id="UP000601055"/>
    </source>
</evidence>
<reference evidence="2" key="1">
    <citation type="submission" date="2019-11" db="EMBL/GenBank/DDBJ databases">
        <title>Description of Pedobacter sp. LMG 31464T.</title>
        <authorList>
            <person name="Carlier A."/>
            <person name="Qi S."/>
            <person name="Vandamme P."/>
        </authorList>
    </citation>
    <scope>NUCLEOTIDE SEQUENCE</scope>
    <source>
        <strain evidence="2">LMG 31464</strain>
    </source>
</reference>
<accession>A0A923IVE8</accession>
<evidence type="ECO:0000256" key="1">
    <source>
        <dbReference type="SAM" id="SignalP"/>
    </source>
</evidence>